<sequence length="41" mass="5283">MFFRICKSKFYWHYESIFKDYLIKISIKYILQTYFGFFNRP</sequence>
<evidence type="ECO:0000313" key="1">
    <source>
        <dbReference type="EMBL" id="CUU39211.1"/>
    </source>
</evidence>
<name>A0A0S4PSF2_9HELI</name>
<accession>A0A0S4PSF2</accession>
<dbReference type="KEGG" id="hty:BN2458_PEG0324"/>
<protein>
    <submittedName>
        <fullName evidence="1">Uncharacterized protein</fullName>
    </submittedName>
</protein>
<dbReference type="AlphaFoldDB" id="A0A0S4PSF2"/>
<proteinExistence type="predicted"/>
<dbReference type="EMBL" id="LN907858">
    <property type="protein sequence ID" value="CUU39211.1"/>
    <property type="molecule type" value="Genomic_DNA"/>
</dbReference>
<organism evidence="1 2">
    <name type="scientific">Helicobacter typhlonius</name>
    <dbReference type="NCBI Taxonomy" id="76936"/>
    <lineage>
        <taxon>Bacteria</taxon>
        <taxon>Pseudomonadati</taxon>
        <taxon>Campylobacterota</taxon>
        <taxon>Epsilonproteobacteria</taxon>
        <taxon>Campylobacterales</taxon>
        <taxon>Helicobacteraceae</taxon>
        <taxon>Helicobacter</taxon>
    </lineage>
</organism>
<gene>
    <name evidence="1" type="ORF">BN2458_PEG0324</name>
</gene>
<reference evidence="2" key="1">
    <citation type="submission" date="2015-11" db="EMBL/GenBank/DDBJ databases">
        <authorList>
            <person name="Anvar S.Y."/>
        </authorList>
    </citation>
    <scope>NUCLEOTIDE SEQUENCE [LARGE SCALE GENOMIC DNA]</scope>
</reference>
<dbReference type="Proteomes" id="UP000064525">
    <property type="component" value="Chromosome I"/>
</dbReference>
<evidence type="ECO:0000313" key="2">
    <source>
        <dbReference type="Proteomes" id="UP000064525"/>
    </source>
</evidence>